<comment type="caution">
    <text evidence="2">The sequence shown here is derived from an EMBL/GenBank/DDBJ whole genome shotgun (WGS) entry which is preliminary data.</text>
</comment>
<dbReference type="InterPro" id="IPR036582">
    <property type="entry name" value="Mao_N_sf"/>
</dbReference>
<dbReference type="Proteomes" id="UP000295418">
    <property type="component" value="Unassembled WGS sequence"/>
</dbReference>
<keyword evidence="3" id="KW-1185">Reference proteome</keyword>
<organism evidence="2 3">
    <name type="scientific">Paenibacillus albiflavus</name>
    <dbReference type="NCBI Taxonomy" id="2545760"/>
    <lineage>
        <taxon>Bacteria</taxon>
        <taxon>Bacillati</taxon>
        <taxon>Bacillota</taxon>
        <taxon>Bacilli</taxon>
        <taxon>Bacillales</taxon>
        <taxon>Paenibacillaceae</taxon>
        <taxon>Paenibacillus</taxon>
    </lineage>
</organism>
<dbReference type="InterPro" id="IPR012854">
    <property type="entry name" value="Cu_amine_oxidase-like_N"/>
</dbReference>
<dbReference type="AlphaFoldDB" id="A0A4R4ECX0"/>
<accession>A0A4R4ECX0</accession>
<dbReference type="OrthoDB" id="1803673at2"/>
<protein>
    <recommendedName>
        <fullName evidence="1">Copper amine oxidase-like N-terminal domain-containing protein</fullName>
    </recommendedName>
</protein>
<evidence type="ECO:0000259" key="1">
    <source>
        <dbReference type="Pfam" id="PF07833"/>
    </source>
</evidence>
<proteinExistence type="predicted"/>
<sequence length="206" mass="22796">MKNKRMLIAIISLGLFAAISVSPLSALADRAIQLMMNGANVNGDFKPITIDGTTYVQLRPIAEELGATLTWDQDTNVVGILSSDNQSLAKQVKLLQQTILASTPEEAVQKYAEGVKTRNGAVQYAMLTPGLQDQKKSTFEEMSWVTGVSSPWVEKYTIDKGTQISEGQWKFKITYAYNTAKNESSTEEALVTVNKIKDYWYISSIE</sequence>
<evidence type="ECO:0000313" key="2">
    <source>
        <dbReference type="EMBL" id="TCZ77804.1"/>
    </source>
</evidence>
<gene>
    <name evidence="2" type="ORF">E0485_10030</name>
</gene>
<dbReference type="RefSeq" id="WP_132417887.1">
    <property type="nucleotide sequence ID" value="NZ_SKFG01000008.1"/>
</dbReference>
<feature type="domain" description="Copper amine oxidase-like N-terminal" evidence="1">
    <location>
        <begin position="36"/>
        <end position="85"/>
    </location>
</feature>
<dbReference type="SUPFAM" id="SSF55383">
    <property type="entry name" value="Copper amine oxidase, domain N"/>
    <property type="match status" value="1"/>
</dbReference>
<dbReference type="EMBL" id="SKFG01000008">
    <property type="protein sequence ID" value="TCZ77804.1"/>
    <property type="molecule type" value="Genomic_DNA"/>
</dbReference>
<name>A0A4R4ECX0_9BACL</name>
<evidence type="ECO:0000313" key="3">
    <source>
        <dbReference type="Proteomes" id="UP000295418"/>
    </source>
</evidence>
<reference evidence="2 3" key="1">
    <citation type="submission" date="2019-03" db="EMBL/GenBank/DDBJ databases">
        <authorList>
            <person name="Kim M.K.M."/>
        </authorList>
    </citation>
    <scope>NUCLEOTIDE SEQUENCE [LARGE SCALE GENOMIC DNA]</scope>
    <source>
        <strain evidence="2 3">18JY21-1</strain>
    </source>
</reference>
<dbReference type="Pfam" id="PF07833">
    <property type="entry name" value="Cu_amine_oxidN1"/>
    <property type="match status" value="1"/>
</dbReference>